<dbReference type="InterPro" id="IPR039425">
    <property type="entry name" value="RNA_pol_sigma-70-like"/>
</dbReference>
<dbReference type="AlphaFoldDB" id="A0A517NCT3"/>
<keyword evidence="2" id="KW-0805">Transcription regulation</keyword>
<proteinExistence type="inferred from homology"/>
<gene>
    <name evidence="7" type="ORF">K227x_33470</name>
</gene>
<name>A0A517NCT3_9BACT</name>
<keyword evidence="4" id="KW-0804">Transcription</keyword>
<dbReference type="GO" id="GO:0016987">
    <property type="term" value="F:sigma factor activity"/>
    <property type="evidence" value="ECO:0007669"/>
    <property type="project" value="UniProtKB-KW"/>
</dbReference>
<protein>
    <submittedName>
        <fullName evidence="7">RNA polymerase sigma factor</fullName>
    </submittedName>
</protein>
<dbReference type="RefSeq" id="WP_145170803.1">
    <property type="nucleotide sequence ID" value="NZ_CP036525.1"/>
</dbReference>
<dbReference type="Pfam" id="PF04542">
    <property type="entry name" value="Sigma70_r2"/>
    <property type="match status" value="1"/>
</dbReference>
<dbReference type="PANTHER" id="PTHR43133">
    <property type="entry name" value="RNA POLYMERASE ECF-TYPE SIGMA FACTO"/>
    <property type="match status" value="1"/>
</dbReference>
<dbReference type="InterPro" id="IPR013324">
    <property type="entry name" value="RNA_pol_sigma_r3/r4-like"/>
</dbReference>
<evidence type="ECO:0000256" key="2">
    <source>
        <dbReference type="ARBA" id="ARBA00023015"/>
    </source>
</evidence>
<dbReference type="Proteomes" id="UP000318538">
    <property type="component" value="Chromosome"/>
</dbReference>
<dbReference type="InterPro" id="IPR007627">
    <property type="entry name" value="RNA_pol_sigma70_r2"/>
</dbReference>
<evidence type="ECO:0000259" key="5">
    <source>
        <dbReference type="Pfam" id="PF04542"/>
    </source>
</evidence>
<comment type="similarity">
    <text evidence="1">Belongs to the sigma-70 factor family. ECF subfamily.</text>
</comment>
<dbReference type="NCBIfam" id="TIGR02937">
    <property type="entry name" value="sigma70-ECF"/>
    <property type="match status" value="1"/>
</dbReference>
<keyword evidence="8" id="KW-1185">Reference proteome</keyword>
<evidence type="ECO:0000256" key="1">
    <source>
        <dbReference type="ARBA" id="ARBA00010641"/>
    </source>
</evidence>
<dbReference type="InterPro" id="IPR013325">
    <property type="entry name" value="RNA_pol_sigma_r2"/>
</dbReference>
<evidence type="ECO:0000256" key="4">
    <source>
        <dbReference type="ARBA" id="ARBA00023163"/>
    </source>
</evidence>
<organism evidence="7 8">
    <name type="scientific">Rubripirellula lacrimiformis</name>
    <dbReference type="NCBI Taxonomy" id="1930273"/>
    <lineage>
        <taxon>Bacteria</taxon>
        <taxon>Pseudomonadati</taxon>
        <taxon>Planctomycetota</taxon>
        <taxon>Planctomycetia</taxon>
        <taxon>Pirellulales</taxon>
        <taxon>Pirellulaceae</taxon>
        <taxon>Rubripirellula</taxon>
    </lineage>
</organism>
<dbReference type="PANTHER" id="PTHR43133:SF51">
    <property type="entry name" value="RNA POLYMERASE SIGMA FACTOR"/>
    <property type="match status" value="1"/>
</dbReference>
<dbReference type="GO" id="GO:0003677">
    <property type="term" value="F:DNA binding"/>
    <property type="evidence" value="ECO:0007669"/>
    <property type="project" value="InterPro"/>
</dbReference>
<keyword evidence="3" id="KW-0731">Sigma factor</keyword>
<reference evidence="7 8" key="1">
    <citation type="submission" date="2019-02" db="EMBL/GenBank/DDBJ databases">
        <title>Deep-cultivation of Planctomycetes and their phenomic and genomic characterization uncovers novel biology.</title>
        <authorList>
            <person name="Wiegand S."/>
            <person name="Jogler M."/>
            <person name="Boedeker C."/>
            <person name="Pinto D."/>
            <person name="Vollmers J."/>
            <person name="Rivas-Marin E."/>
            <person name="Kohn T."/>
            <person name="Peeters S.H."/>
            <person name="Heuer A."/>
            <person name="Rast P."/>
            <person name="Oberbeckmann S."/>
            <person name="Bunk B."/>
            <person name="Jeske O."/>
            <person name="Meyerdierks A."/>
            <person name="Storesund J.E."/>
            <person name="Kallscheuer N."/>
            <person name="Luecker S."/>
            <person name="Lage O.M."/>
            <person name="Pohl T."/>
            <person name="Merkel B.J."/>
            <person name="Hornburger P."/>
            <person name="Mueller R.-W."/>
            <person name="Bruemmer F."/>
            <person name="Labrenz M."/>
            <person name="Spormann A.M."/>
            <person name="Op den Camp H."/>
            <person name="Overmann J."/>
            <person name="Amann R."/>
            <person name="Jetten M.S.M."/>
            <person name="Mascher T."/>
            <person name="Medema M.H."/>
            <person name="Devos D.P."/>
            <person name="Kaster A.-K."/>
            <person name="Ovreas L."/>
            <person name="Rohde M."/>
            <person name="Galperin M.Y."/>
            <person name="Jogler C."/>
        </authorList>
    </citation>
    <scope>NUCLEOTIDE SEQUENCE [LARGE SCALE GENOMIC DNA]</scope>
    <source>
        <strain evidence="7 8">K22_7</strain>
    </source>
</reference>
<dbReference type="EMBL" id="CP036525">
    <property type="protein sequence ID" value="QDT04949.1"/>
    <property type="molecule type" value="Genomic_DNA"/>
</dbReference>
<dbReference type="Pfam" id="PF08281">
    <property type="entry name" value="Sigma70_r4_2"/>
    <property type="match status" value="1"/>
</dbReference>
<dbReference type="GO" id="GO:0006352">
    <property type="term" value="P:DNA-templated transcription initiation"/>
    <property type="evidence" value="ECO:0007669"/>
    <property type="project" value="InterPro"/>
</dbReference>
<evidence type="ECO:0000259" key="6">
    <source>
        <dbReference type="Pfam" id="PF08281"/>
    </source>
</evidence>
<evidence type="ECO:0000313" key="8">
    <source>
        <dbReference type="Proteomes" id="UP000318538"/>
    </source>
</evidence>
<dbReference type="InterPro" id="IPR013249">
    <property type="entry name" value="RNA_pol_sigma70_r4_t2"/>
</dbReference>
<dbReference type="Gene3D" id="1.10.10.10">
    <property type="entry name" value="Winged helix-like DNA-binding domain superfamily/Winged helix DNA-binding domain"/>
    <property type="match status" value="1"/>
</dbReference>
<dbReference type="SUPFAM" id="SSF88659">
    <property type="entry name" value="Sigma3 and sigma4 domains of RNA polymerase sigma factors"/>
    <property type="match status" value="1"/>
</dbReference>
<dbReference type="OrthoDB" id="6383365at2"/>
<evidence type="ECO:0000256" key="3">
    <source>
        <dbReference type="ARBA" id="ARBA00023082"/>
    </source>
</evidence>
<dbReference type="InterPro" id="IPR014284">
    <property type="entry name" value="RNA_pol_sigma-70_dom"/>
</dbReference>
<evidence type="ECO:0000313" key="7">
    <source>
        <dbReference type="EMBL" id="QDT04949.1"/>
    </source>
</evidence>
<dbReference type="KEGG" id="rlc:K227x_33470"/>
<feature type="domain" description="RNA polymerase sigma factor 70 region 4 type 2" evidence="6">
    <location>
        <begin position="117"/>
        <end position="167"/>
    </location>
</feature>
<dbReference type="Gene3D" id="1.10.1740.10">
    <property type="match status" value="1"/>
</dbReference>
<sequence>MSPPGPLNEPSGTEDFAVQIATIQPRLYGFILKRLADREQTLEVLQRTNEVLCRKADDFQHGSSFTAWAFTIAKFQVMAFRKSEGSGRLIFSDKVSQLIDRTAADEAAAVDERIPVLRNCLERLPNADRELVQQRYRDGHPISLIAEAVSKSIDAIAMRLSRIRKQLAECVRSGLDQETGYEV</sequence>
<accession>A0A517NCT3</accession>
<feature type="domain" description="RNA polymerase sigma-70 region 2" evidence="5">
    <location>
        <begin position="23"/>
        <end position="80"/>
    </location>
</feature>
<dbReference type="InterPro" id="IPR036388">
    <property type="entry name" value="WH-like_DNA-bd_sf"/>
</dbReference>
<dbReference type="SUPFAM" id="SSF88946">
    <property type="entry name" value="Sigma2 domain of RNA polymerase sigma factors"/>
    <property type="match status" value="1"/>
</dbReference>